<proteinExistence type="predicted"/>
<dbReference type="SUPFAM" id="SSF51120">
    <property type="entry name" value="beta-Roll"/>
    <property type="match status" value="1"/>
</dbReference>
<protein>
    <submittedName>
        <fullName evidence="1">Bifunctional hemolysin/adenylate cyclase</fullName>
    </submittedName>
</protein>
<dbReference type="InterPro" id="IPR018511">
    <property type="entry name" value="Hemolysin-typ_Ca-bd_CS"/>
</dbReference>
<dbReference type="AlphaFoldDB" id="A0A132BXJ1"/>
<dbReference type="Proteomes" id="UP000068382">
    <property type="component" value="Unassembled WGS sequence"/>
</dbReference>
<dbReference type="InterPro" id="IPR011049">
    <property type="entry name" value="Serralysin-like_metalloprot_C"/>
</dbReference>
<keyword evidence="2" id="KW-1185">Reference proteome</keyword>
<evidence type="ECO:0000313" key="2">
    <source>
        <dbReference type="Proteomes" id="UP000068382"/>
    </source>
</evidence>
<comment type="caution">
    <text evidence="1">The sequence shown here is derived from an EMBL/GenBank/DDBJ whole genome shotgun (WGS) entry which is preliminary data.</text>
</comment>
<dbReference type="PROSITE" id="PS00330">
    <property type="entry name" value="HEMOLYSIN_CALCIUM"/>
    <property type="match status" value="2"/>
</dbReference>
<dbReference type="Pfam" id="PF00353">
    <property type="entry name" value="HemolysinCabind"/>
    <property type="match status" value="1"/>
</dbReference>
<dbReference type="GO" id="GO:0005509">
    <property type="term" value="F:calcium ion binding"/>
    <property type="evidence" value="ECO:0007669"/>
    <property type="project" value="InterPro"/>
</dbReference>
<organism evidence="1 2">
    <name type="scientific">Tritonibacter horizontis</name>
    <dbReference type="NCBI Taxonomy" id="1768241"/>
    <lineage>
        <taxon>Bacteria</taxon>
        <taxon>Pseudomonadati</taxon>
        <taxon>Pseudomonadota</taxon>
        <taxon>Alphaproteobacteria</taxon>
        <taxon>Rhodobacterales</taxon>
        <taxon>Paracoccaceae</taxon>
        <taxon>Tritonibacter</taxon>
    </lineage>
</organism>
<dbReference type="OrthoDB" id="7861144at2"/>
<dbReference type="RefSeq" id="WP_068244740.1">
    <property type="nucleotide sequence ID" value="NZ_LPUY01000075.1"/>
</dbReference>
<accession>A0A132BXJ1</accession>
<dbReference type="PRINTS" id="PR00313">
    <property type="entry name" value="CABNDNGRPT"/>
</dbReference>
<reference evidence="1 2" key="1">
    <citation type="submission" date="2015-12" db="EMBL/GenBank/DDBJ databases">
        <title>Genome sequence of the marine Rhodobacteraceae strain O3.65, Candidatus Tritonibacter horizontis.</title>
        <authorList>
            <person name="Poehlein A."/>
            <person name="Giebel H.A."/>
            <person name="Voget S."/>
            <person name="Brinkhoff T."/>
        </authorList>
    </citation>
    <scope>NUCLEOTIDE SEQUENCE [LARGE SCALE GENOMIC DNA]</scope>
    <source>
        <strain evidence="1 2">O3.65</strain>
    </source>
</reference>
<dbReference type="Gene3D" id="2.150.10.10">
    <property type="entry name" value="Serralysin-like metalloprotease, C-terminal"/>
    <property type="match status" value="1"/>
</dbReference>
<dbReference type="PATRIC" id="fig|1768241.3.peg.2892"/>
<sequence length="276" mass="29037">MIAGTQVTLETFSPTLDFPLTHPETATVSFSSIEFSDVSDFDIANDGVNIVPVQFDVQPGRIHIELLENGYFGNVDDDAFNGHLLTFDGLASQGLSIRGAEVVGASNTLGLPGDFVTTSANTVQINFDGLPFSFGDQAEIQLDFNSRGSAGADQLAGEAGRDRLLGRGGADVLDGAAGRDVLKGGRGADTLAGGADNDRLFGNGGDDVFVLELAGGKDRVFDFSAGDQIAINTSAQSVDDLHIIQKDGRLIIRDDGASLVLLETNVLDLHDEVFLF</sequence>
<dbReference type="EMBL" id="LPUY01000075">
    <property type="protein sequence ID" value="KUP92460.1"/>
    <property type="molecule type" value="Genomic_DNA"/>
</dbReference>
<name>A0A132BXJ1_9RHOB</name>
<gene>
    <name evidence="1" type="primary">cya_8</name>
    <name evidence="1" type="ORF">TRIHO_27650</name>
</gene>
<evidence type="ECO:0000313" key="1">
    <source>
        <dbReference type="EMBL" id="KUP92460.1"/>
    </source>
</evidence>
<dbReference type="InterPro" id="IPR001343">
    <property type="entry name" value="Hemolysn_Ca-bd"/>
</dbReference>